<evidence type="ECO:0000313" key="2">
    <source>
        <dbReference type="EMBL" id="KAJ6804205.1"/>
    </source>
</evidence>
<reference evidence="2" key="2">
    <citation type="submission" date="2023-04" db="EMBL/GenBank/DDBJ databases">
        <authorList>
            <person name="Bruccoleri R.E."/>
            <person name="Oakeley E.J."/>
            <person name="Faust A.-M."/>
            <person name="Dessus-Babus S."/>
            <person name="Altorfer M."/>
            <person name="Burckhardt D."/>
            <person name="Oertli M."/>
            <person name="Naumann U."/>
            <person name="Petersen F."/>
            <person name="Wong J."/>
        </authorList>
    </citation>
    <scope>NUCLEOTIDE SEQUENCE</scope>
    <source>
        <strain evidence="2">GSM-AAB239-AS_SAM_17_03QT</strain>
        <tissue evidence="2">Leaf</tissue>
    </source>
</reference>
<evidence type="ECO:0000313" key="3">
    <source>
        <dbReference type="Proteomes" id="UP001140949"/>
    </source>
</evidence>
<gene>
    <name evidence="2" type="ORF">M6B38_186935</name>
</gene>
<protein>
    <submittedName>
        <fullName evidence="2">Receptor-like protein kinase</fullName>
    </submittedName>
</protein>
<proteinExistence type="predicted"/>
<name>A0AAX6EK37_IRIPA</name>
<keyword evidence="2" id="KW-0675">Receptor</keyword>
<keyword evidence="2" id="KW-0808">Transferase</keyword>
<feature type="compositionally biased region" description="Low complexity" evidence="1">
    <location>
        <begin position="77"/>
        <end position="93"/>
    </location>
</feature>
<dbReference type="GO" id="GO:0016301">
    <property type="term" value="F:kinase activity"/>
    <property type="evidence" value="ECO:0007669"/>
    <property type="project" value="UniProtKB-KW"/>
</dbReference>
<keyword evidence="2" id="KW-0418">Kinase</keyword>
<organism evidence="2 3">
    <name type="scientific">Iris pallida</name>
    <name type="common">Sweet iris</name>
    <dbReference type="NCBI Taxonomy" id="29817"/>
    <lineage>
        <taxon>Eukaryota</taxon>
        <taxon>Viridiplantae</taxon>
        <taxon>Streptophyta</taxon>
        <taxon>Embryophyta</taxon>
        <taxon>Tracheophyta</taxon>
        <taxon>Spermatophyta</taxon>
        <taxon>Magnoliopsida</taxon>
        <taxon>Liliopsida</taxon>
        <taxon>Asparagales</taxon>
        <taxon>Iridaceae</taxon>
        <taxon>Iridoideae</taxon>
        <taxon>Irideae</taxon>
        <taxon>Iris</taxon>
    </lineage>
</organism>
<sequence length="178" mass="18651">MDVMHLYSQATNPYSFWRGSCCMHFYSQRHLSLQHCRTTPPTSHPCSLSKPPALVVVMLLPTTSSQQTGPRTPPSAPGLASSAAGVGRGSSPSTSAASPCKVPSPPTSPTSPSSLLSTSPTTPSPAPSSKLWVGFPGSHRSSSNGISSLVRSLDQYSTCLRLSTLVCPLTTSPALFQH</sequence>
<dbReference type="Proteomes" id="UP001140949">
    <property type="component" value="Unassembled WGS sequence"/>
</dbReference>
<evidence type="ECO:0000256" key="1">
    <source>
        <dbReference type="SAM" id="MobiDB-lite"/>
    </source>
</evidence>
<accession>A0AAX6EK37</accession>
<feature type="compositionally biased region" description="Low complexity" evidence="1">
    <location>
        <begin position="110"/>
        <end position="121"/>
    </location>
</feature>
<feature type="region of interest" description="Disordered" evidence="1">
    <location>
        <begin position="64"/>
        <end position="128"/>
    </location>
</feature>
<keyword evidence="3" id="KW-1185">Reference proteome</keyword>
<dbReference type="EMBL" id="JANAVB010036018">
    <property type="protein sequence ID" value="KAJ6804205.1"/>
    <property type="molecule type" value="Genomic_DNA"/>
</dbReference>
<reference evidence="2" key="1">
    <citation type="journal article" date="2023" name="GigaByte">
        <title>Genome assembly of the bearded iris, Iris pallida Lam.</title>
        <authorList>
            <person name="Bruccoleri R.E."/>
            <person name="Oakeley E.J."/>
            <person name="Faust A.M.E."/>
            <person name="Altorfer M."/>
            <person name="Dessus-Babus S."/>
            <person name="Burckhardt D."/>
            <person name="Oertli M."/>
            <person name="Naumann U."/>
            <person name="Petersen F."/>
            <person name="Wong J."/>
        </authorList>
    </citation>
    <scope>NUCLEOTIDE SEQUENCE</scope>
    <source>
        <strain evidence="2">GSM-AAB239-AS_SAM_17_03QT</strain>
    </source>
</reference>
<dbReference type="AlphaFoldDB" id="A0AAX6EK37"/>
<comment type="caution">
    <text evidence="2">The sequence shown here is derived from an EMBL/GenBank/DDBJ whole genome shotgun (WGS) entry which is preliminary data.</text>
</comment>